<feature type="non-terminal residue" evidence="1">
    <location>
        <position position="45"/>
    </location>
</feature>
<protein>
    <submittedName>
        <fullName evidence="1">Uncharacterized protein</fullName>
    </submittedName>
</protein>
<name>A0A0K2SV66_LEPSM</name>
<dbReference type="AlphaFoldDB" id="A0A0K2SV66"/>
<dbReference type="EMBL" id="HACA01000148">
    <property type="protein sequence ID" value="CDW17509.1"/>
    <property type="molecule type" value="Transcribed_RNA"/>
</dbReference>
<feature type="non-terminal residue" evidence="1">
    <location>
        <position position="1"/>
    </location>
</feature>
<proteinExistence type="predicted"/>
<evidence type="ECO:0000313" key="1">
    <source>
        <dbReference type="EMBL" id="CDW17509.1"/>
    </source>
</evidence>
<accession>A0A0K2SV66</accession>
<reference evidence="1" key="1">
    <citation type="submission" date="2014-05" db="EMBL/GenBank/DDBJ databases">
        <authorList>
            <person name="Chronopoulou M."/>
        </authorList>
    </citation>
    <scope>NUCLEOTIDE SEQUENCE</scope>
    <source>
        <tissue evidence="1">Whole organism</tissue>
    </source>
</reference>
<organism evidence="1">
    <name type="scientific">Lepeophtheirus salmonis</name>
    <name type="common">Salmon louse</name>
    <name type="synonym">Caligus salmonis</name>
    <dbReference type="NCBI Taxonomy" id="72036"/>
    <lineage>
        <taxon>Eukaryota</taxon>
        <taxon>Metazoa</taxon>
        <taxon>Ecdysozoa</taxon>
        <taxon>Arthropoda</taxon>
        <taxon>Crustacea</taxon>
        <taxon>Multicrustacea</taxon>
        <taxon>Hexanauplia</taxon>
        <taxon>Copepoda</taxon>
        <taxon>Siphonostomatoida</taxon>
        <taxon>Caligidae</taxon>
        <taxon>Lepeophtheirus</taxon>
    </lineage>
</organism>
<sequence length="45" mass="5134">GCSIRYIQYNDKKEVVPKEEDIESKGASICCVSQIYRCVSKNDFS</sequence>